<dbReference type="AlphaFoldDB" id="A0A1T5PCK7"/>
<accession>A0A1T5PCK7</accession>
<gene>
    <name evidence="1" type="ORF">SAMN05660461_6408</name>
</gene>
<reference evidence="2" key="1">
    <citation type="submission" date="2017-02" db="EMBL/GenBank/DDBJ databases">
        <authorList>
            <person name="Varghese N."/>
            <person name="Submissions S."/>
        </authorList>
    </citation>
    <scope>NUCLEOTIDE SEQUENCE [LARGE SCALE GENOMIC DNA]</scope>
    <source>
        <strain evidence="2">DSM 18108</strain>
    </source>
</reference>
<organism evidence="1 2">
    <name type="scientific">Chitinophaga ginsengisegetis</name>
    <dbReference type="NCBI Taxonomy" id="393003"/>
    <lineage>
        <taxon>Bacteria</taxon>
        <taxon>Pseudomonadati</taxon>
        <taxon>Bacteroidota</taxon>
        <taxon>Chitinophagia</taxon>
        <taxon>Chitinophagales</taxon>
        <taxon>Chitinophagaceae</taxon>
        <taxon>Chitinophaga</taxon>
    </lineage>
</organism>
<evidence type="ECO:0000313" key="2">
    <source>
        <dbReference type="Proteomes" id="UP000190166"/>
    </source>
</evidence>
<proteinExistence type="predicted"/>
<dbReference type="EMBL" id="FUZZ01000008">
    <property type="protein sequence ID" value="SKD10490.1"/>
    <property type="molecule type" value="Genomic_DNA"/>
</dbReference>
<evidence type="ECO:0000313" key="1">
    <source>
        <dbReference type="EMBL" id="SKD10490.1"/>
    </source>
</evidence>
<sequence>MMMRIKWLLILLWVFPAYGQRMDTTVVLPEKTHHRIAKAIEEQQSLSATLRRKQLKLIAKLQLVEAKVGRQLQEVDSTAAMNYLQRTKDAYAALLVKFNPEKREGQGPYIPRLDSLQCLVSFLSASPGGKDNLSKTLKSIEGLKGDWLKGESVNGFLAERATMLNSLREQFPQLRGIKGAAAKYSKELFYYKSRLQQWKEELNKPAALETAALKALNKVPVFQQFLRENSQLSSLFGMQTNGAPDMAAIAVNGMQTRATLQTLLQQRLGPAAENLEQQLATQAVAPGTGFTDIRNKITSLRSAGMPDDEAAFKENSQRTKPFLKRLEYGFDLQTGKRRAYQFPASNDLAVSLGYRLNDRLVTGIGVAYKFSMGEAWNKINFTHDGIGLRSYLDWKLAAPGKGKSAFLGNIWISGGFEQNYWSRFESIAELRNLAWQTSGLIGVSKKIQYQKKTAKLQLLWDFLQTAGNRALVFRWGYNF</sequence>
<dbReference type="STRING" id="393003.SAMN05660461_6408"/>
<protein>
    <submittedName>
        <fullName evidence="1">Uncharacterized protein</fullName>
    </submittedName>
</protein>
<keyword evidence="2" id="KW-1185">Reference proteome</keyword>
<dbReference type="RefSeq" id="WP_143313769.1">
    <property type="nucleotide sequence ID" value="NZ_FUZZ01000008.1"/>
</dbReference>
<dbReference type="Proteomes" id="UP000190166">
    <property type="component" value="Unassembled WGS sequence"/>
</dbReference>
<name>A0A1T5PCK7_9BACT</name>